<keyword evidence="1 6" id="KW-0547">Nucleotide-binding</keyword>
<dbReference type="PROSITE" id="PS51192">
    <property type="entry name" value="HELICASE_ATP_BIND_1"/>
    <property type="match status" value="1"/>
</dbReference>
<evidence type="ECO:0000259" key="9">
    <source>
        <dbReference type="PROSITE" id="PS51192"/>
    </source>
</evidence>
<feature type="compositionally biased region" description="Acidic residues" evidence="8">
    <location>
        <begin position="644"/>
        <end position="654"/>
    </location>
</feature>
<evidence type="ECO:0000256" key="7">
    <source>
        <dbReference type="RuleBase" id="RU365068"/>
    </source>
</evidence>
<feature type="domain" description="Helicase ATP-binding" evidence="9">
    <location>
        <begin position="94"/>
        <end position="278"/>
    </location>
</feature>
<reference evidence="11 12" key="1">
    <citation type="submission" date="2024-03" db="EMBL/GenBank/DDBJ databases">
        <title>The Acrasis kona genome and developmental transcriptomes reveal deep origins of eukaryotic multicellular pathways.</title>
        <authorList>
            <person name="Sheikh S."/>
            <person name="Fu C.-J."/>
            <person name="Brown M.W."/>
            <person name="Baldauf S.L."/>
        </authorList>
    </citation>
    <scope>NUCLEOTIDE SEQUENCE [LARGE SCALE GENOMIC DNA]</scope>
    <source>
        <strain evidence="11 12">ATCC MYA-3509</strain>
    </source>
</reference>
<dbReference type="EC" id="3.6.4.13" evidence="7"/>
<feature type="region of interest" description="Disordered" evidence="8">
    <location>
        <begin position="613"/>
        <end position="668"/>
    </location>
</feature>
<gene>
    <name evidence="11" type="ORF">AKO1_006172</name>
</gene>
<dbReference type="SMART" id="SM00490">
    <property type="entry name" value="HELICc"/>
    <property type="match status" value="1"/>
</dbReference>
<dbReference type="GO" id="GO:0003723">
    <property type="term" value="F:RNA binding"/>
    <property type="evidence" value="ECO:0007669"/>
    <property type="project" value="UniProtKB-UniRule"/>
</dbReference>
<feature type="compositionally biased region" description="Basic and acidic residues" evidence="8">
    <location>
        <begin position="613"/>
        <end position="630"/>
    </location>
</feature>
<dbReference type="GO" id="GO:0005524">
    <property type="term" value="F:ATP binding"/>
    <property type="evidence" value="ECO:0007669"/>
    <property type="project" value="UniProtKB-UniRule"/>
</dbReference>
<keyword evidence="4 6" id="KW-0067">ATP-binding</keyword>
<keyword evidence="3 6" id="KW-0347">Helicase</keyword>
<dbReference type="PANTHER" id="PTHR24031">
    <property type="entry name" value="RNA HELICASE"/>
    <property type="match status" value="1"/>
</dbReference>
<dbReference type="InterPro" id="IPR001650">
    <property type="entry name" value="Helicase_C-like"/>
</dbReference>
<comment type="caution">
    <text evidence="11">The sequence shown here is derived from an EMBL/GenBank/DDBJ whole genome shotgun (WGS) entry which is preliminary data.</text>
</comment>
<keyword evidence="2 6" id="KW-0378">Hydrolase</keyword>
<feature type="domain" description="Helicase C-terminal" evidence="10">
    <location>
        <begin position="358"/>
        <end position="509"/>
    </location>
</feature>
<dbReference type="InterPro" id="IPR011545">
    <property type="entry name" value="DEAD/DEAH_box_helicase_dom"/>
</dbReference>
<protein>
    <recommendedName>
        <fullName evidence="7">ATP-dependent RNA helicase</fullName>
        <ecNumber evidence="7">3.6.4.13</ecNumber>
    </recommendedName>
</protein>
<dbReference type="CDD" id="cd18787">
    <property type="entry name" value="SF2_C_DEAD"/>
    <property type="match status" value="1"/>
</dbReference>
<dbReference type="AlphaFoldDB" id="A0AAW2YIC6"/>
<evidence type="ECO:0000256" key="6">
    <source>
        <dbReference type="RuleBase" id="RU000492"/>
    </source>
</evidence>
<evidence type="ECO:0000313" key="12">
    <source>
        <dbReference type="Proteomes" id="UP001431209"/>
    </source>
</evidence>
<feature type="region of interest" description="Disordered" evidence="8">
    <location>
        <begin position="57"/>
        <end position="103"/>
    </location>
</feature>
<dbReference type="InterPro" id="IPR000629">
    <property type="entry name" value="RNA-helicase_DEAD-box_CS"/>
</dbReference>
<dbReference type="InterPro" id="IPR027417">
    <property type="entry name" value="P-loop_NTPase"/>
</dbReference>
<dbReference type="PROSITE" id="PS00039">
    <property type="entry name" value="DEAD_ATP_HELICASE"/>
    <property type="match status" value="1"/>
</dbReference>
<name>A0AAW2YIC6_9EUKA</name>
<evidence type="ECO:0000256" key="3">
    <source>
        <dbReference type="ARBA" id="ARBA00022806"/>
    </source>
</evidence>
<dbReference type="PROSITE" id="PS51194">
    <property type="entry name" value="HELICASE_CTER"/>
    <property type="match status" value="1"/>
</dbReference>
<dbReference type="EMBL" id="JAOPGA020000078">
    <property type="protein sequence ID" value="KAL0476723.1"/>
    <property type="molecule type" value="Genomic_DNA"/>
</dbReference>
<dbReference type="Proteomes" id="UP001431209">
    <property type="component" value="Unassembled WGS sequence"/>
</dbReference>
<comment type="function">
    <text evidence="7">RNA helicase.</text>
</comment>
<feature type="region of interest" description="Disordered" evidence="8">
    <location>
        <begin position="282"/>
        <end position="316"/>
    </location>
</feature>
<comment type="similarity">
    <text evidence="6">Belongs to the DEAD box helicase family.</text>
</comment>
<feature type="compositionally biased region" description="Basic and acidic residues" evidence="8">
    <location>
        <begin position="76"/>
        <end position="85"/>
    </location>
</feature>
<evidence type="ECO:0000256" key="1">
    <source>
        <dbReference type="ARBA" id="ARBA00022741"/>
    </source>
</evidence>
<dbReference type="Gene3D" id="3.40.50.300">
    <property type="entry name" value="P-loop containing nucleotide triphosphate hydrolases"/>
    <property type="match status" value="2"/>
</dbReference>
<organism evidence="11 12">
    <name type="scientific">Acrasis kona</name>
    <dbReference type="NCBI Taxonomy" id="1008807"/>
    <lineage>
        <taxon>Eukaryota</taxon>
        <taxon>Discoba</taxon>
        <taxon>Heterolobosea</taxon>
        <taxon>Tetramitia</taxon>
        <taxon>Eutetramitia</taxon>
        <taxon>Acrasidae</taxon>
        <taxon>Acrasis</taxon>
    </lineage>
</organism>
<dbReference type="GO" id="GO:0016787">
    <property type="term" value="F:hydrolase activity"/>
    <property type="evidence" value="ECO:0007669"/>
    <property type="project" value="UniProtKB-KW"/>
</dbReference>
<feature type="compositionally biased region" description="Basic residues" evidence="8">
    <location>
        <begin position="86"/>
        <end position="98"/>
    </location>
</feature>
<evidence type="ECO:0000259" key="10">
    <source>
        <dbReference type="PROSITE" id="PS51194"/>
    </source>
</evidence>
<dbReference type="GO" id="GO:0003724">
    <property type="term" value="F:RNA helicase activity"/>
    <property type="evidence" value="ECO:0007669"/>
    <property type="project" value="UniProtKB-EC"/>
</dbReference>
<dbReference type="SMART" id="SM00487">
    <property type="entry name" value="DEXDc"/>
    <property type="match status" value="1"/>
</dbReference>
<feature type="compositionally biased region" description="Basic residues" evidence="8">
    <location>
        <begin position="658"/>
        <end position="668"/>
    </location>
</feature>
<proteinExistence type="inferred from homology"/>
<sequence>MGKKKGGMNVIQNMKWKNIELTNEQHNTCEGLASFEVFDPTDASEYPVFLNSKIDFSNVDEEDETTNETESPSAPTDDKSDEVSSKKKKQKQKKKGKLLSKEATPAADMSQWTTFGLHATLLDNLQKLVLTHLMNTPNNEKKLLALIIAPTRELSVQVTDHIKGVTKDTGIHVINITGGMSEEKQKRQIASRPQIIVATPGRYWDLTNRGFTHLTELDSLQFLVIDEADRMIAEGHFSELRDIISYIKIKRRDYEAEGTKVPRIQNFVSSATLTLSDKWRELQESGSAPQPEPEQKKKRRRNQEDEDEEEEEKKPTGTVDTLLYMMEFSDYTIVDLTPKSQVAGTLEESQIQCVDEDKLLYLYLFLSIYNRGRTLIFTNSIKRVRLIQSVLSVLQVPITALHGEMQQRQRLNNLDRFKANEDGVLVATDVAARGLDIERVAHVVHYQLPNSVDAYVHRCGRSGRAGQPGFSLALVSPEDRRFYKDICSATGKEDGIELFPLDPDQESLYIPELRKRMKLAQKIEMKMRNKKQAMSEMNWFETAAKEADIDLDEHLKKQIKQGKKDVDKDRDLTRMQNELATMMKVNIGSRILLSRKYITSDLDRLSQVLDKTKKKDARAELVEKKVDKPKKIPLGPQKRPLKDAEDEDAEDKEEDQPKRKRRRRSNKK</sequence>
<evidence type="ECO:0000256" key="5">
    <source>
        <dbReference type="ARBA" id="ARBA00022884"/>
    </source>
</evidence>
<keyword evidence="12" id="KW-1185">Reference proteome</keyword>
<dbReference type="Pfam" id="PF00271">
    <property type="entry name" value="Helicase_C"/>
    <property type="match status" value="1"/>
</dbReference>
<dbReference type="Pfam" id="PF00270">
    <property type="entry name" value="DEAD"/>
    <property type="match status" value="1"/>
</dbReference>
<keyword evidence="5 7" id="KW-0694">RNA-binding</keyword>
<evidence type="ECO:0000256" key="2">
    <source>
        <dbReference type="ARBA" id="ARBA00022801"/>
    </source>
</evidence>
<accession>A0AAW2YIC6</accession>
<dbReference type="SUPFAM" id="SSF52540">
    <property type="entry name" value="P-loop containing nucleoside triphosphate hydrolases"/>
    <property type="match status" value="1"/>
</dbReference>
<dbReference type="InterPro" id="IPR014001">
    <property type="entry name" value="Helicase_ATP-bd"/>
</dbReference>
<evidence type="ECO:0000313" key="11">
    <source>
        <dbReference type="EMBL" id="KAL0476723.1"/>
    </source>
</evidence>
<feature type="compositionally biased region" description="Acidic residues" evidence="8">
    <location>
        <begin position="58"/>
        <end position="67"/>
    </location>
</feature>
<evidence type="ECO:0000256" key="4">
    <source>
        <dbReference type="ARBA" id="ARBA00022840"/>
    </source>
</evidence>
<comment type="catalytic activity">
    <reaction evidence="7">
        <text>ATP + H2O = ADP + phosphate + H(+)</text>
        <dbReference type="Rhea" id="RHEA:13065"/>
        <dbReference type="ChEBI" id="CHEBI:15377"/>
        <dbReference type="ChEBI" id="CHEBI:15378"/>
        <dbReference type="ChEBI" id="CHEBI:30616"/>
        <dbReference type="ChEBI" id="CHEBI:43474"/>
        <dbReference type="ChEBI" id="CHEBI:456216"/>
        <dbReference type="EC" id="3.6.4.13"/>
    </reaction>
</comment>
<comment type="domain">
    <text evidence="7">The Q motif is unique to and characteristic of the DEAD box family of RNA helicases and controls ATP binding and hydrolysis.</text>
</comment>
<evidence type="ECO:0000256" key="8">
    <source>
        <dbReference type="SAM" id="MobiDB-lite"/>
    </source>
</evidence>